<evidence type="ECO:0000256" key="2">
    <source>
        <dbReference type="ARBA" id="ARBA00014437"/>
    </source>
</evidence>
<evidence type="ECO:0000313" key="6">
    <source>
        <dbReference type="EMBL" id="KAJ1647553.1"/>
    </source>
</evidence>
<feature type="compositionally biased region" description="Low complexity" evidence="4">
    <location>
        <begin position="15"/>
        <end position="33"/>
    </location>
</feature>
<dbReference type="EMBL" id="JANBOH010000026">
    <property type="protein sequence ID" value="KAJ1647553.1"/>
    <property type="molecule type" value="Genomic_DNA"/>
</dbReference>
<reference evidence="6" key="1">
    <citation type="submission" date="2022-07" db="EMBL/GenBank/DDBJ databases">
        <title>Phylogenomic reconstructions and comparative analyses of Kickxellomycotina fungi.</title>
        <authorList>
            <person name="Reynolds N.K."/>
            <person name="Stajich J.E."/>
            <person name="Barry K."/>
            <person name="Grigoriev I.V."/>
            <person name="Crous P."/>
            <person name="Smith M.E."/>
        </authorList>
    </citation>
    <scope>NUCLEOTIDE SEQUENCE</scope>
    <source>
        <strain evidence="6">NBRC 105413</strain>
    </source>
</reference>
<evidence type="ECO:0000256" key="3">
    <source>
        <dbReference type="ARBA" id="ARBA00030300"/>
    </source>
</evidence>
<feature type="region of interest" description="Disordered" evidence="4">
    <location>
        <begin position="1"/>
        <end position="53"/>
    </location>
</feature>
<comment type="caution">
    <text evidence="6">The sequence shown here is derived from an EMBL/GenBank/DDBJ whole genome shotgun (WGS) entry which is preliminary data.</text>
</comment>
<keyword evidence="7" id="KW-1185">Reference proteome</keyword>
<dbReference type="InterPro" id="IPR038187">
    <property type="entry name" value="NAC_A/B_dom_sf"/>
</dbReference>
<dbReference type="InterPro" id="IPR002715">
    <property type="entry name" value="Nas_poly-pep-assoc_cplx_dom"/>
</dbReference>
<gene>
    <name evidence="6" type="ORF">LPJ64_001086</name>
</gene>
<dbReference type="InterPro" id="IPR044034">
    <property type="entry name" value="NAC-like_UBA"/>
</dbReference>
<sequence>MAQEQKVAVEDVQEAVETTTTPTAEETMPAVAPEYKREPSAAEKKARKAMQKKGLEQVPGITNITIMRKKAGMFSIYAPDVYKNSTSDTWIVFGEARMDNFGRPNPAFQRAARTGATADAASTSATATAATEAAPEAAADAASASSNDVDEARVDSKDVELIMSQANCTRAQAIESLIKNGNDVVNSIMELTIN</sequence>
<name>A0A9W7XQQ3_9FUNG</name>
<protein>
    <recommendedName>
        <fullName evidence="2">Nascent polypeptide-associated complex subunit alpha</fullName>
    </recommendedName>
    <alternativeName>
        <fullName evidence="3">Alpha-NAC</fullName>
    </alternativeName>
</protein>
<dbReference type="CDD" id="cd14278">
    <property type="entry name" value="UBA_NAC_like"/>
    <property type="match status" value="1"/>
</dbReference>
<dbReference type="PANTHER" id="PTHR21713">
    <property type="entry name" value="NASCENT POLYPEPTIDE ASSOCIATED COMPLEX ALPHA SUBUNIT-RELATED"/>
    <property type="match status" value="1"/>
</dbReference>
<dbReference type="Pfam" id="PF01849">
    <property type="entry name" value="NAC"/>
    <property type="match status" value="1"/>
</dbReference>
<proteinExistence type="inferred from homology"/>
<dbReference type="PROSITE" id="PS51151">
    <property type="entry name" value="NAC_AB"/>
    <property type="match status" value="1"/>
</dbReference>
<dbReference type="Proteomes" id="UP001145021">
    <property type="component" value="Unassembled WGS sequence"/>
</dbReference>
<comment type="similarity">
    <text evidence="1">Belongs to the NAC-alpha family.</text>
</comment>
<dbReference type="GO" id="GO:0005854">
    <property type="term" value="C:nascent polypeptide-associated complex"/>
    <property type="evidence" value="ECO:0007669"/>
    <property type="project" value="InterPro"/>
</dbReference>
<dbReference type="Gene3D" id="1.10.8.10">
    <property type="entry name" value="DNA helicase RuvA subunit, C-terminal domain"/>
    <property type="match status" value="1"/>
</dbReference>
<evidence type="ECO:0000256" key="1">
    <source>
        <dbReference type="ARBA" id="ARBA00009882"/>
    </source>
</evidence>
<feature type="compositionally biased region" description="Basic and acidic residues" evidence="4">
    <location>
        <begin position="34"/>
        <end position="44"/>
    </location>
</feature>
<evidence type="ECO:0000259" key="5">
    <source>
        <dbReference type="PROSITE" id="PS51151"/>
    </source>
</evidence>
<dbReference type="Gene3D" id="2.20.70.30">
    <property type="entry name" value="Nascent polypeptide-associated complex domain"/>
    <property type="match status" value="1"/>
</dbReference>
<dbReference type="SMART" id="SM01407">
    <property type="entry name" value="NAC"/>
    <property type="match status" value="1"/>
</dbReference>
<evidence type="ECO:0000256" key="4">
    <source>
        <dbReference type="SAM" id="MobiDB-lite"/>
    </source>
</evidence>
<organism evidence="6 7">
    <name type="scientific">Coemansia asiatica</name>
    <dbReference type="NCBI Taxonomy" id="1052880"/>
    <lineage>
        <taxon>Eukaryota</taxon>
        <taxon>Fungi</taxon>
        <taxon>Fungi incertae sedis</taxon>
        <taxon>Zoopagomycota</taxon>
        <taxon>Kickxellomycotina</taxon>
        <taxon>Kickxellomycetes</taxon>
        <taxon>Kickxellales</taxon>
        <taxon>Kickxellaceae</taxon>
        <taxon>Coemansia</taxon>
    </lineage>
</organism>
<accession>A0A9W7XQQ3</accession>
<evidence type="ECO:0000313" key="7">
    <source>
        <dbReference type="Proteomes" id="UP001145021"/>
    </source>
</evidence>
<dbReference type="Pfam" id="PF19026">
    <property type="entry name" value="UBA_HYPK"/>
    <property type="match status" value="1"/>
</dbReference>
<feature type="domain" description="NAC-A/B" evidence="5">
    <location>
        <begin position="40"/>
        <end position="105"/>
    </location>
</feature>
<dbReference type="AlphaFoldDB" id="A0A9W7XQQ3"/>
<dbReference type="PIRSF" id="PIRSF015901">
    <property type="entry name" value="NAC_alpha"/>
    <property type="match status" value="1"/>
</dbReference>
<dbReference type="InterPro" id="IPR016641">
    <property type="entry name" value="EGD2/NACA0like"/>
</dbReference>
<dbReference type="CDD" id="cd22054">
    <property type="entry name" value="NAC_NACA"/>
    <property type="match status" value="1"/>
</dbReference>